<feature type="transmembrane region" description="Helical" evidence="7">
    <location>
        <begin position="120"/>
        <end position="142"/>
    </location>
</feature>
<feature type="transmembrane region" description="Helical" evidence="7">
    <location>
        <begin position="6"/>
        <end position="29"/>
    </location>
</feature>
<dbReference type="NCBIfam" id="TIGR00427">
    <property type="entry name" value="NAAT family transporter"/>
    <property type="match status" value="1"/>
</dbReference>
<protein>
    <recommendedName>
        <fullName evidence="7">UPF0056 membrane protein</fullName>
    </recommendedName>
</protein>
<proteinExistence type="inferred from homology"/>
<keyword evidence="9" id="KW-1185">Reference proteome</keyword>
<gene>
    <name evidence="8" type="ORF">VL20_3666</name>
</gene>
<keyword evidence="6 7" id="KW-0472">Membrane</keyword>
<comment type="similarity">
    <text evidence="2 7">Belongs to the UPF0056 (MarC) family.</text>
</comment>
<keyword evidence="5 7" id="KW-1133">Transmembrane helix</keyword>
<dbReference type="Pfam" id="PF01914">
    <property type="entry name" value="MarC"/>
    <property type="match status" value="1"/>
</dbReference>
<feature type="transmembrane region" description="Helical" evidence="7">
    <location>
        <begin position="154"/>
        <end position="173"/>
    </location>
</feature>
<dbReference type="PATRIC" id="fig|1638788.3.peg.3701"/>
<sequence length="224" mass="24340">MEWSFLRNFAITLFALLNPLGMLPIFISYTARERKEVQRLVALFVSLTVLCLLLIFMFIGTAMLKFFGVTLDSFRLAGGVLLLIIGINIVNGSGAGTKELLINEQGGDYLSEAKSVYRQIVIPMAMPLLVGPGVIANVILYASEAESRVGSGTGIELILMTILVSFLVFLILAAGKWLQRLLGDIGLSITQRVMGLFVAAIGVQFMVTGLINIFVDQIVPKLPS</sequence>
<dbReference type="InterPro" id="IPR002771">
    <property type="entry name" value="Multi_antbiot-R_MarC"/>
</dbReference>
<dbReference type="Proteomes" id="UP000068167">
    <property type="component" value="Chromosome"/>
</dbReference>
<dbReference type="PANTHER" id="PTHR33508:SF1">
    <property type="entry name" value="UPF0056 MEMBRANE PROTEIN YHCE"/>
    <property type="match status" value="1"/>
</dbReference>
<feature type="transmembrane region" description="Helical" evidence="7">
    <location>
        <begin position="41"/>
        <end position="67"/>
    </location>
</feature>
<reference evidence="8 9" key="1">
    <citation type="journal article" date="2016" name="Stand. Genomic Sci.">
        <title>Complete genome sequence and genomic characterization of Microcystis panniformis FACHB 1757 by third-generation sequencing.</title>
        <authorList>
            <person name="Zhang J.Y."/>
            <person name="Guan R."/>
            <person name="Zhang H.J."/>
            <person name="Li H."/>
            <person name="Xiao P."/>
            <person name="Yu G.L."/>
            <person name="Du L."/>
            <person name="Cao D.M."/>
            <person name="Zhu B.C."/>
            <person name="Li R.H."/>
            <person name="Lu Z.H."/>
        </authorList>
    </citation>
    <scope>NUCLEOTIDE SEQUENCE [LARGE SCALE GENOMIC DNA]</scope>
    <source>
        <strain evidence="8 9">FACHB-1757</strain>
    </source>
</reference>
<evidence type="ECO:0000256" key="2">
    <source>
        <dbReference type="ARBA" id="ARBA00009784"/>
    </source>
</evidence>
<organism evidence="8 9">
    <name type="scientific">Microcystis panniformis FACHB-1757</name>
    <dbReference type="NCBI Taxonomy" id="1638788"/>
    <lineage>
        <taxon>Bacteria</taxon>
        <taxon>Bacillati</taxon>
        <taxon>Cyanobacteriota</taxon>
        <taxon>Cyanophyceae</taxon>
        <taxon>Oscillatoriophycideae</taxon>
        <taxon>Chroococcales</taxon>
        <taxon>Microcystaceae</taxon>
        <taxon>Microcystis</taxon>
    </lineage>
</organism>
<dbReference type="EMBL" id="CP011339">
    <property type="protein sequence ID" value="AKV68656.1"/>
    <property type="molecule type" value="Genomic_DNA"/>
</dbReference>
<evidence type="ECO:0000256" key="7">
    <source>
        <dbReference type="RuleBase" id="RU362048"/>
    </source>
</evidence>
<dbReference type="GO" id="GO:0005886">
    <property type="term" value="C:plasma membrane"/>
    <property type="evidence" value="ECO:0007669"/>
    <property type="project" value="UniProtKB-SubCell"/>
</dbReference>
<comment type="subcellular location">
    <subcellularLocation>
        <location evidence="1 7">Cell membrane</location>
        <topology evidence="1 7">Multi-pass membrane protein</topology>
    </subcellularLocation>
</comment>
<evidence type="ECO:0000256" key="4">
    <source>
        <dbReference type="ARBA" id="ARBA00022692"/>
    </source>
</evidence>
<dbReference type="KEGG" id="mpk:VL20_3666"/>
<dbReference type="PANTHER" id="PTHR33508">
    <property type="entry name" value="UPF0056 MEMBRANE PROTEIN YHCE"/>
    <property type="match status" value="1"/>
</dbReference>
<keyword evidence="4 7" id="KW-0812">Transmembrane</keyword>
<feature type="transmembrane region" description="Helical" evidence="7">
    <location>
        <begin position="193"/>
        <end position="215"/>
    </location>
</feature>
<evidence type="ECO:0000313" key="8">
    <source>
        <dbReference type="EMBL" id="AKV68656.1"/>
    </source>
</evidence>
<dbReference type="RefSeq" id="WP_052276977.1">
    <property type="nucleotide sequence ID" value="NZ_CP011339.1"/>
</dbReference>
<feature type="transmembrane region" description="Helical" evidence="7">
    <location>
        <begin position="73"/>
        <end position="90"/>
    </location>
</feature>
<accession>A0A0K1S3V6</accession>
<evidence type="ECO:0000256" key="6">
    <source>
        <dbReference type="ARBA" id="ARBA00023136"/>
    </source>
</evidence>
<evidence type="ECO:0000256" key="3">
    <source>
        <dbReference type="ARBA" id="ARBA00022475"/>
    </source>
</evidence>
<name>A0A0K1S3V6_9CHRO</name>
<keyword evidence="3" id="KW-1003">Cell membrane</keyword>
<evidence type="ECO:0000256" key="1">
    <source>
        <dbReference type="ARBA" id="ARBA00004651"/>
    </source>
</evidence>
<evidence type="ECO:0000256" key="5">
    <source>
        <dbReference type="ARBA" id="ARBA00022989"/>
    </source>
</evidence>
<evidence type="ECO:0000313" key="9">
    <source>
        <dbReference type="Proteomes" id="UP000068167"/>
    </source>
</evidence>
<dbReference type="AlphaFoldDB" id="A0A0K1S3V6"/>